<evidence type="ECO:0000313" key="3">
    <source>
        <dbReference type="EMBL" id="AWA30163.1"/>
    </source>
</evidence>
<sequence length="365" mass="41284">MAQLPGHNGLSADKLKILVIQQKMIGDVLATSIICNNLKQRYPDARVDYLIYPFTQPVILNNPNIDHVVLFDDRYRKSKMALLGFALRLRRQQYDIVIDAYGKTESNLIVLFSGAKVKLGFYKKYTRFLYTQTVREIPAPLTNAGTALENRMNLLNLLAPGATADIRPKIWLTEAEIENGKKILERHQVTSGNIFMIGVLGSGDNKTYPFPYMAKLLDFIVARTGAVLLFNYMPSQSEEAKTIYSLCLPQTQRQIRLDVVPGSIREFLSITYHCRALIGNEGGAVNMAKAIGVPTFTVFSTWIKKEAWSSFEDGTTNVSVHLKDFKPELYGAKSPKEMKKQAKELYLEYQPELIIPVLGDYLDRF</sequence>
<dbReference type="PANTHER" id="PTHR30160">
    <property type="entry name" value="TETRAACYLDISACCHARIDE 4'-KINASE-RELATED"/>
    <property type="match status" value="1"/>
</dbReference>
<name>A0A2S0REH8_9FLAO</name>
<dbReference type="CDD" id="cd03789">
    <property type="entry name" value="GT9_LPS_heptosyltransferase"/>
    <property type="match status" value="1"/>
</dbReference>
<dbReference type="InterPro" id="IPR002201">
    <property type="entry name" value="Glyco_trans_9"/>
</dbReference>
<proteinExistence type="predicted"/>
<dbReference type="KEGG" id="fmg:HYN48_08750"/>
<evidence type="ECO:0000256" key="1">
    <source>
        <dbReference type="ARBA" id="ARBA00022676"/>
    </source>
</evidence>
<dbReference type="PANTHER" id="PTHR30160:SF7">
    <property type="entry name" value="ADP-HEPTOSE--LPS HEPTOSYLTRANSFERASE 2"/>
    <property type="match status" value="1"/>
</dbReference>
<protein>
    <submittedName>
        <fullName evidence="3">Glycosyl transferase</fullName>
    </submittedName>
</protein>
<keyword evidence="4" id="KW-1185">Reference proteome</keyword>
<evidence type="ECO:0000313" key="4">
    <source>
        <dbReference type="Proteomes" id="UP000244193"/>
    </source>
</evidence>
<dbReference type="InterPro" id="IPR051199">
    <property type="entry name" value="LPS_LOS_Heptosyltrfase"/>
</dbReference>
<dbReference type="EMBL" id="CP028811">
    <property type="protein sequence ID" value="AWA30163.1"/>
    <property type="molecule type" value="Genomic_DNA"/>
</dbReference>
<dbReference type="GO" id="GO:0008713">
    <property type="term" value="F:ADP-heptose-lipopolysaccharide heptosyltransferase activity"/>
    <property type="evidence" value="ECO:0007669"/>
    <property type="project" value="TreeGrafter"/>
</dbReference>
<keyword evidence="2 3" id="KW-0808">Transferase</keyword>
<accession>A0A2S0REH8</accession>
<dbReference type="Pfam" id="PF01075">
    <property type="entry name" value="Glyco_transf_9"/>
    <property type="match status" value="1"/>
</dbReference>
<evidence type="ECO:0000256" key="2">
    <source>
        <dbReference type="ARBA" id="ARBA00022679"/>
    </source>
</evidence>
<dbReference type="AlphaFoldDB" id="A0A2S0REH8"/>
<keyword evidence="1" id="KW-0328">Glycosyltransferase</keyword>
<gene>
    <name evidence="3" type="ORF">HYN48_08750</name>
</gene>
<reference evidence="3 4" key="1">
    <citation type="submission" date="2018-04" db="EMBL/GenBank/DDBJ databases">
        <title>Genome sequencing of Flavobacterium sp. HYN0048.</title>
        <authorList>
            <person name="Yi H."/>
            <person name="Baek C."/>
        </authorList>
    </citation>
    <scope>NUCLEOTIDE SEQUENCE [LARGE SCALE GENOMIC DNA]</scope>
    <source>
        <strain evidence="3 4">HYN0048</strain>
    </source>
</reference>
<organism evidence="3 4">
    <name type="scientific">Flavobacterium magnum</name>
    <dbReference type="NCBI Taxonomy" id="2162713"/>
    <lineage>
        <taxon>Bacteria</taxon>
        <taxon>Pseudomonadati</taxon>
        <taxon>Bacteroidota</taxon>
        <taxon>Flavobacteriia</taxon>
        <taxon>Flavobacteriales</taxon>
        <taxon>Flavobacteriaceae</taxon>
        <taxon>Flavobacterium</taxon>
    </lineage>
</organism>
<dbReference type="OrthoDB" id="9772349at2"/>
<dbReference type="Gene3D" id="3.40.50.2000">
    <property type="entry name" value="Glycogen Phosphorylase B"/>
    <property type="match status" value="2"/>
</dbReference>
<dbReference type="Proteomes" id="UP000244193">
    <property type="component" value="Chromosome"/>
</dbReference>
<dbReference type="GO" id="GO:0009244">
    <property type="term" value="P:lipopolysaccharide core region biosynthetic process"/>
    <property type="evidence" value="ECO:0007669"/>
    <property type="project" value="TreeGrafter"/>
</dbReference>
<dbReference type="GO" id="GO:0005829">
    <property type="term" value="C:cytosol"/>
    <property type="evidence" value="ECO:0007669"/>
    <property type="project" value="TreeGrafter"/>
</dbReference>
<dbReference type="SUPFAM" id="SSF53756">
    <property type="entry name" value="UDP-Glycosyltransferase/glycogen phosphorylase"/>
    <property type="match status" value="1"/>
</dbReference>